<evidence type="ECO:0000313" key="1">
    <source>
        <dbReference type="EMBL" id="OWO99528.1"/>
    </source>
</evidence>
<dbReference type="STRING" id="503106.A0A218YWH8"/>
<proteinExistence type="predicted"/>
<keyword evidence="2" id="KW-1185">Reference proteome</keyword>
<reference evidence="1 2" key="1">
    <citation type="submission" date="2017-04" db="EMBL/GenBank/DDBJ databases">
        <title>Draft genome sequence of Marssonina coronaria NL1: causal agent of apple blotch.</title>
        <authorList>
            <person name="Cheng Q."/>
        </authorList>
    </citation>
    <scope>NUCLEOTIDE SEQUENCE [LARGE SCALE GENOMIC DNA]</scope>
    <source>
        <strain evidence="1 2">NL1</strain>
    </source>
</reference>
<protein>
    <submittedName>
        <fullName evidence="1">Uncharacterized protein</fullName>
    </submittedName>
</protein>
<organism evidence="1 2">
    <name type="scientific">Diplocarpon coronariae</name>
    <dbReference type="NCBI Taxonomy" id="2795749"/>
    <lineage>
        <taxon>Eukaryota</taxon>
        <taxon>Fungi</taxon>
        <taxon>Dikarya</taxon>
        <taxon>Ascomycota</taxon>
        <taxon>Pezizomycotina</taxon>
        <taxon>Leotiomycetes</taxon>
        <taxon>Helotiales</taxon>
        <taxon>Drepanopezizaceae</taxon>
        <taxon>Diplocarpon</taxon>
    </lineage>
</organism>
<sequence length="277" mass="30279">MLYDNTTVEKSWVAGNTSNMASAYEQFGRIVNNVTLSMPHAGLHAAARDPKNGVLQPEELARDEEYLIEASVVSPAIHVLHVNLNATGLAPLIYTKFPNARTTNTSGSPGKLQAAPNYQNEIQLVPGEEYLNVTVVDDIFGWVATYNRNPPVFPMVGLPNISSRFYSSQYPMDYNSITSITVDEPDGDAIYMLIKAPSASQITPSVRCDQRNVSLPELLPSVAQALAVMAGSTLLTSSNDASFYHFWNYTADILRPGVYETFNASITSQQYTSGVTQ</sequence>
<dbReference type="OrthoDB" id="4721035at2759"/>
<dbReference type="InParanoid" id="A0A218YWH8"/>
<dbReference type="EMBL" id="MZNU01000350">
    <property type="protein sequence ID" value="OWO99528.1"/>
    <property type="molecule type" value="Genomic_DNA"/>
</dbReference>
<comment type="caution">
    <text evidence="1">The sequence shown here is derived from an EMBL/GenBank/DDBJ whole genome shotgun (WGS) entry which is preliminary data.</text>
</comment>
<dbReference type="Proteomes" id="UP000242519">
    <property type="component" value="Unassembled WGS sequence"/>
</dbReference>
<dbReference type="AlphaFoldDB" id="A0A218YWH8"/>
<name>A0A218YWH8_9HELO</name>
<gene>
    <name evidence="1" type="ORF">B2J93_3975</name>
</gene>
<accession>A0A218YWH8</accession>
<evidence type="ECO:0000313" key="2">
    <source>
        <dbReference type="Proteomes" id="UP000242519"/>
    </source>
</evidence>